<comment type="caution">
    <text evidence="2">The sequence shown here is derived from an EMBL/GenBank/DDBJ whole genome shotgun (WGS) entry which is preliminary data.</text>
</comment>
<evidence type="ECO:0000256" key="1">
    <source>
        <dbReference type="SAM" id="MobiDB-lite"/>
    </source>
</evidence>
<evidence type="ECO:0000313" key="2">
    <source>
        <dbReference type="EMBL" id="KAJ9151432.1"/>
    </source>
</evidence>
<sequence>MFEVPDAKRVRRDELYSSGGEGDEVSHAQDDAATRAKLNERLARMFSLDAAAGISGAGDSDEELPDAPADSGDQDQPAFEFRLFSTSGSAPKVVVADEDEGDGTILSSRPKSFHLKEEFTEEELARAKEVAVDYADIVLGAQQRAWGLEVPWRVTKITLTSGKTTIATSHKGSKTKVTTEETGTRKRPGKKRRVALRIKEKERKQKEEERKAREEEASKQRLTKEEHLREKKKRLNREKKLKRRQKEKEKKLAGKTGGEGAGAADGDHHQSSSGSDSEDS</sequence>
<evidence type="ECO:0000313" key="3">
    <source>
        <dbReference type="Proteomes" id="UP001174691"/>
    </source>
</evidence>
<organism evidence="2 3">
    <name type="scientific">Coniochaeta hoffmannii</name>
    <dbReference type="NCBI Taxonomy" id="91930"/>
    <lineage>
        <taxon>Eukaryota</taxon>
        <taxon>Fungi</taxon>
        <taxon>Dikarya</taxon>
        <taxon>Ascomycota</taxon>
        <taxon>Pezizomycotina</taxon>
        <taxon>Sordariomycetes</taxon>
        <taxon>Sordariomycetidae</taxon>
        <taxon>Coniochaetales</taxon>
        <taxon>Coniochaetaceae</taxon>
        <taxon>Coniochaeta</taxon>
    </lineage>
</organism>
<gene>
    <name evidence="2" type="ORF">NKR19_g4966</name>
</gene>
<name>A0AA38S0F6_9PEZI</name>
<feature type="region of interest" description="Disordered" evidence="1">
    <location>
        <begin position="161"/>
        <end position="280"/>
    </location>
</feature>
<protein>
    <submittedName>
        <fullName evidence="2">Uncharacterized protein</fullName>
    </submittedName>
</protein>
<feature type="compositionally biased region" description="Basic residues" evidence="1">
    <location>
        <begin position="230"/>
        <end position="245"/>
    </location>
</feature>
<dbReference type="AlphaFoldDB" id="A0AA38S0F6"/>
<feature type="region of interest" description="Disordered" evidence="1">
    <location>
        <begin position="54"/>
        <end position="79"/>
    </location>
</feature>
<accession>A0AA38S0F6</accession>
<feature type="compositionally biased region" description="Low complexity" evidence="1">
    <location>
        <begin position="271"/>
        <end position="280"/>
    </location>
</feature>
<feature type="compositionally biased region" description="Basic and acidic residues" evidence="1">
    <location>
        <begin position="1"/>
        <end position="15"/>
    </location>
</feature>
<feature type="compositionally biased region" description="Basic residues" evidence="1">
    <location>
        <begin position="185"/>
        <end position="196"/>
    </location>
</feature>
<feature type="region of interest" description="Disordered" evidence="1">
    <location>
        <begin position="1"/>
        <end position="32"/>
    </location>
</feature>
<dbReference type="Pfam" id="PF09428">
    <property type="entry name" value="DUF2011"/>
    <property type="match status" value="1"/>
</dbReference>
<dbReference type="EMBL" id="JANBVN010000065">
    <property type="protein sequence ID" value="KAJ9151432.1"/>
    <property type="molecule type" value="Genomic_DNA"/>
</dbReference>
<dbReference type="InterPro" id="IPR018555">
    <property type="entry name" value="C630.06c-like"/>
</dbReference>
<feature type="compositionally biased region" description="Polar residues" evidence="1">
    <location>
        <begin position="161"/>
        <end position="170"/>
    </location>
</feature>
<proteinExistence type="predicted"/>
<reference evidence="2" key="1">
    <citation type="submission" date="2022-07" db="EMBL/GenBank/DDBJ databases">
        <title>Fungi with potential for degradation of polypropylene.</title>
        <authorList>
            <person name="Gostincar C."/>
        </authorList>
    </citation>
    <scope>NUCLEOTIDE SEQUENCE</scope>
    <source>
        <strain evidence="2">EXF-13287</strain>
    </source>
</reference>
<keyword evidence="3" id="KW-1185">Reference proteome</keyword>
<feature type="compositionally biased region" description="Basic and acidic residues" evidence="1">
    <location>
        <begin position="197"/>
        <end position="229"/>
    </location>
</feature>
<dbReference type="Proteomes" id="UP001174691">
    <property type="component" value="Unassembled WGS sequence"/>
</dbReference>